<organism evidence="1 2">
    <name type="scientific">Vibrio xiamenensis</name>
    <dbReference type="NCBI Taxonomy" id="861298"/>
    <lineage>
        <taxon>Bacteria</taxon>
        <taxon>Pseudomonadati</taxon>
        <taxon>Pseudomonadota</taxon>
        <taxon>Gammaproteobacteria</taxon>
        <taxon>Vibrionales</taxon>
        <taxon>Vibrionaceae</taxon>
        <taxon>Vibrio</taxon>
    </lineage>
</organism>
<evidence type="ECO:0000313" key="2">
    <source>
        <dbReference type="Proteomes" id="UP000198854"/>
    </source>
</evidence>
<evidence type="ECO:0000313" key="1">
    <source>
        <dbReference type="EMBL" id="SDH72297.1"/>
    </source>
</evidence>
<dbReference type="RefSeq" id="WP_143015652.1">
    <property type="nucleotide sequence ID" value="NZ_FNDD01000026.1"/>
</dbReference>
<dbReference type="EMBL" id="FNDD01000026">
    <property type="protein sequence ID" value="SDH72297.1"/>
    <property type="molecule type" value="Genomic_DNA"/>
</dbReference>
<dbReference type="AlphaFoldDB" id="A0A1G8ER59"/>
<proteinExistence type="predicted"/>
<sequence>MNYADTEIIKIFKEQDGMWTLVELENEQSYRVLNIAWGYDMGDKWAHITTNISPSEDGVDVDFFYTSEIKLLRDEKTNKVLFKAE</sequence>
<reference evidence="1 2" key="1">
    <citation type="submission" date="2016-10" db="EMBL/GenBank/DDBJ databases">
        <authorList>
            <person name="de Groot N.N."/>
        </authorList>
    </citation>
    <scope>NUCLEOTIDE SEQUENCE [LARGE SCALE GENOMIC DNA]</scope>
    <source>
        <strain evidence="1 2">CGMCC 1.10228</strain>
    </source>
</reference>
<protein>
    <submittedName>
        <fullName evidence="1">Uncharacterized protein</fullName>
    </submittedName>
</protein>
<name>A0A1G8ER59_9VIBR</name>
<accession>A0A1G8ER59</accession>
<dbReference type="OrthoDB" id="4555054at2"/>
<gene>
    <name evidence="1" type="ORF">SAMN04488136_12616</name>
</gene>
<dbReference type="Proteomes" id="UP000198854">
    <property type="component" value="Unassembled WGS sequence"/>
</dbReference>
<dbReference type="STRING" id="861298.SAMN04488136_12616"/>
<keyword evidence="2" id="KW-1185">Reference proteome</keyword>